<protein>
    <recommendedName>
        <fullName evidence="1">Right handed beta helix domain-containing protein</fullName>
    </recommendedName>
</protein>
<dbReference type="InterPro" id="IPR039448">
    <property type="entry name" value="Beta_helix"/>
</dbReference>
<reference evidence="2 3" key="1">
    <citation type="journal article" date="2022" name="bioRxiv">
        <title>Genomics of Preaxostyla Flagellates Illuminates Evolutionary Transitions and the Path Towards Mitochondrial Loss.</title>
        <authorList>
            <person name="Novak L.V.F."/>
            <person name="Treitli S.C."/>
            <person name="Pyrih J."/>
            <person name="Halakuc P."/>
            <person name="Pipaliya S.V."/>
            <person name="Vacek V."/>
            <person name="Brzon O."/>
            <person name="Soukal P."/>
            <person name="Eme L."/>
            <person name="Dacks J.B."/>
            <person name="Karnkowska A."/>
            <person name="Elias M."/>
            <person name="Hampl V."/>
        </authorList>
    </citation>
    <scope>NUCLEOTIDE SEQUENCE [LARGE SCALE GENOMIC DNA]</scope>
    <source>
        <strain evidence="2">NAU3</strain>
        <tissue evidence="2">Gut</tissue>
    </source>
</reference>
<keyword evidence="3" id="KW-1185">Reference proteome</keyword>
<gene>
    <name evidence="2" type="ORF">BLNAU_11816</name>
</gene>
<dbReference type="SUPFAM" id="SSF51126">
    <property type="entry name" value="Pectin lyase-like"/>
    <property type="match status" value="1"/>
</dbReference>
<dbReference type="Gene3D" id="2.160.20.10">
    <property type="entry name" value="Single-stranded right-handed beta-helix, Pectin lyase-like"/>
    <property type="match status" value="1"/>
</dbReference>
<organism evidence="2 3">
    <name type="scientific">Blattamonas nauphoetae</name>
    <dbReference type="NCBI Taxonomy" id="2049346"/>
    <lineage>
        <taxon>Eukaryota</taxon>
        <taxon>Metamonada</taxon>
        <taxon>Preaxostyla</taxon>
        <taxon>Oxymonadida</taxon>
        <taxon>Blattamonas</taxon>
    </lineage>
</organism>
<proteinExistence type="predicted"/>
<comment type="caution">
    <text evidence="2">The sequence shown here is derived from an EMBL/GenBank/DDBJ whole genome shotgun (WGS) entry which is preliminary data.</text>
</comment>
<accession>A0ABQ9XMB5</accession>
<evidence type="ECO:0000313" key="2">
    <source>
        <dbReference type="EMBL" id="KAK2953191.1"/>
    </source>
</evidence>
<evidence type="ECO:0000313" key="3">
    <source>
        <dbReference type="Proteomes" id="UP001281761"/>
    </source>
</evidence>
<name>A0ABQ9XMB5_9EUKA</name>
<dbReference type="InterPro" id="IPR012334">
    <property type="entry name" value="Pectin_lyas_fold"/>
</dbReference>
<feature type="domain" description="Right handed beta helix" evidence="1">
    <location>
        <begin position="190"/>
        <end position="335"/>
    </location>
</feature>
<dbReference type="Proteomes" id="UP001281761">
    <property type="component" value="Unassembled WGS sequence"/>
</dbReference>
<sequence length="418" mass="45134">MSVILLVFQAILSATIPLAPYFGKFSDTVPTIKLEAGTYVGSVILVQTKERYLQAAYPSTTVTLNVTDQSKQLFTVNQTTLSLRDVKIVVPTGAAFIVAHERAVVELEGVHHAYSTRTTPVVQIRYGKVALITNTFQANSVHKASLVVANEKNDSSFDTTVEVVEWDTGNFTVASETPFICNPNVHTLNVKHCDLKNVKFTGAKGAQQNYVKLSKATFSNCHFYRCDGPLSGGIFPAVQANTVTLDSVLVENCTNTVAISDSFTPRTAAVTITNSTFKFGSSGKTIPDGAGLWIPAQANITLSNVIFANNTGSRDGGGLCVVGGYKAFRATNCQFMANTGFRGGGIYVDRPSGSELTNTYYTNVTFANKGRQGHDIYFERMGSNVRASSFVNCTSRSTSPRIYDNGARQGYDWTNSGS</sequence>
<dbReference type="Pfam" id="PF13229">
    <property type="entry name" value="Beta_helix"/>
    <property type="match status" value="1"/>
</dbReference>
<evidence type="ECO:0000259" key="1">
    <source>
        <dbReference type="Pfam" id="PF13229"/>
    </source>
</evidence>
<dbReference type="InterPro" id="IPR011050">
    <property type="entry name" value="Pectin_lyase_fold/virulence"/>
</dbReference>
<dbReference type="EMBL" id="JARBJD010000094">
    <property type="protein sequence ID" value="KAK2953191.1"/>
    <property type="molecule type" value="Genomic_DNA"/>
</dbReference>